<keyword evidence="2" id="KW-1185">Reference proteome</keyword>
<dbReference type="SFLD" id="SFLDG01129">
    <property type="entry name" value="C1.5:_HAD__Beta-PGM__Phosphata"/>
    <property type="match status" value="1"/>
</dbReference>
<dbReference type="SFLD" id="SFLDS00003">
    <property type="entry name" value="Haloacid_Dehalogenase"/>
    <property type="match status" value="1"/>
</dbReference>
<dbReference type="PANTHER" id="PTHR43434:SF24">
    <property type="entry name" value="HYDROLASE-RELATED"/>
    <property type="match status" value="1"/>
</dbReference>
<dbReference type="NCBIfam" id="TIGR01509">
    <property type="entry name" value="HAD-SF-IA-v3"/>
    <property type="match status" value="1"/>
</dbReference>
<proteinExistence type="predicted"/>
<dbReference type="EMBL" id="JAUSVX010000022">
    <property type="protein sequence ID" value="MDQ0474401.1"/>
    <property type="molecule type" value="Genomic_DNA"/>
</dbReference>
<dbReference type="InterPro" id="IPR023198">
    <property type="entry name" value="PGP-like_dom2"/>
</dbReference>
<dbReference type="InterPro" id="IPR050155">
    <property type="entry name" value="HAD-like_hydrolase_sf"/>
</dbReference>
<accession>A0ABU0JJD2</accession>
<reference evidence="1 2" key="1">
    <citation type="submission" date="2023-07" db="EMBL/GenBank/DDBJ databases">
        <title>Genomic Encyclopedia of Type Strains, Phase IV (KMG-IV): sequencing the most valuable type-strain genomes for metagenomic binning, comparative biology and taxonomic classification.</title>
        <authorList>
            <person name="Goeker M."/>
        </authorList>
    </citation>
    <scope>NUCLEOTIDE SEQUENCE [LARGE SCALE GENOMIC DNA]</scope>
    <source>
        <strain evidence="1 2">DSM 19619</strain>
    </source>
</reference>
<comment type="caution">
    <text evidence="1">The sequence shown here is derived from an EMBL/GenBank/DDBJ whole genome shotgun (WGS) entry which is preliminary data.</text>
</comment>
<dbReference type="SUPFAM" id="SSF56784">
    <property type="entry name" value="HAD-like"/>
    <property type="match status" value="1"/>
</dbReference>
<organism evidence="1 2">
    <name type="scientific">Labrys wisconsinensis</name>
    <dbReference type="NCBI Taxonomy" id="425677"/>
    <lineage>
        <taxon>Bacteria</taxon>
        <taxon>Pseudomonadati</taxon>
        <taxon>Pseudomonadota</taxon>
        <taxon>Alphaproteobacteria</taxon>
        <taxon>Hyphomicrobiales</taxon>
        <taxon>Xanthobacteraceae</taxon>
        <taxon>Labrys</taxon>
    </lineage>
</organism>
<sequence length="227" mass="23886">MTQHLVLFDVDGTLVDSQHIIHATLVETLARHGREPLDRAFMLGGVGLSLIPAMRRLLGPEADEALVAAAAGTYREVFHRLRGDPAHAELLFPGAAEVVAGLAARGDVVLGIVTGKTRRGIDYILDRFGWRAAFATVQTAEDAPSKPDPGMVLLAMAATGFRADATLVVGDTSWDMTMARAAGAGAVGVAWGNHTPDMLREGGAQRVIDRFEDLAALVGAPLTAEAS</sequence>
<protein>
    <submittedName>
        <fullName evidence="1">Phosphoglycolate phosphatase</fullName>
        <ecNumber evidence="1">3.1.3.18</ecNumber>
    </submittedName>
</protein>
<dbReference type="Gene3D" id="1.10.150.240">
    <property type="entry name" value="Putative phosphatase, domain 2"/>
    <property type="match status" value="1"/>
</dbReference>
<dbReference type="InterPro" id="IPR006439">
    <property type="entry name" value="HAD-SF_hydro_IA"/>
</dbReference>
<evidence type="ECO:0000313" key="1">
    <source>
        <dbReference type="EMBL" id="MDQ0474401.1"/>
    </source>
</evidence>
<dbReference type="EC" id="3.1.3.18" evidence="1"/>
<keyword evidence="1" id="KW-0378">Hydrolase</keyword>
<name>A0ABU0JJD2_9HYPH</name>
<dbReference type="Proteomes" id="UP001242480">
    <property type="component" value="Unassembled WGS sequence"/>
</dbReference>
<dbReference type="RefSeq" id="WP_307283964.1">
    <property type="nucleotide sequence ID" value="NZ_JAUSVX010000022.1"/>
</dbReference>
<dbReference type="InterPro" id="IPR041492">
    <property type="entry name" value="HAD_2"/>
</dbReference>
<dbReference type="InterPro" id="IPR036412">
    <property type="entry name" value="HAD-like_sf"/>
</dbReference>
<evidence type="ECO:0000313" key="2">
    <source>
        <dbReference type="Proteomes" id="UP001242480"/>
    </source>
</evidence>
<dbReference type="Pfam" id="PF13419">
    <property type="entry name" value="HAD_2"/>
    <property type="match status" value="1"/>
</dbReference>
<dbReference type="Gene3D" id="3.40.50.1000">
    <property type="entry name" value="HAD superfamily/HAD-like"/>
    <property type="match status" value="1"/>
</dbReference>
<dbReference type="GO" id="GO:0008967">
    <property type="term" value="F:phosphoglycolate phosphatase activity"/>
    <property type="evidence" value="ECO:0007669"/>
    <property type="project" value="UniProtKB-EC"/>
</dbReference>
<dbReference type="PANTHER" id="PTHR43434">
    <property type="entry name" value="PHOSPHOGLYCOLATE PHOSPHATASE"/>
    <property type="match status" value="1"/>
</dbReference>
<dbReference type="NCBIfam" id="TIGR01549">
    <property type="entry name" value="HAD-SF-IA-v1"/>
    <property type="match status" value="1"/>
</dbReference>
<dbReference type="InterPro" id="IPR023214">
    <property type="entry name" value="HAD_sf"/>
</dbReference>
<gene>
    <name evidence="1" type="ORF">QO011_007441</name>
</gene>